<evidence type="ECO:0000259" key="4">
    <source>
        <dbReference type="PROSITE" id="PS51471"/>
    </source>
</evidence>
<evidence type="ECO:0000256" key="1">
    <source>
        <dbReference type="ARBA" id="ARBA00004792"/>
    </source>
</evidence>
<comment type="caution">
    <text evidence="5">The sequence shown here is derived from an EMBL/GenBank/DDBJ whole genome shotgun (WGS) entry which is preliminary data.</text>
</comment>
<dbReference type="Pfam" id="PF14226">
    <property type="entry name" value="DIOX_N"/>
    <property type="match status" value="1"/>
</dbReference>
<dbReference type="InterPro" id="IPR044861">
    <property type="entry name" value="IPNS-like_FE2OG_OXY"/>
</dbReference>
<dbReference type="RefSeq" id="WP_188486232.1">
    <property type="nucleotide sequence ID" value="NZ_BMCS01000001.1"/>
</dbReference>
<dbReference type="InterPro" id="IPR050231">
    <property type="entry name" value="Iron_ascorbate_oxido_reductase"/>
</dbReference>
<evidence type="ECO:0000256" key="3">
    <source>
        <dbReference type="RuleBase" id="RU003682"/>
    </source>
</evidence>
<proteinExistence type="inferred from homology"/>
<reference evidence="6" key="1">
    <citation type="journal article" date="2019" name="Int. J. Syst. Evol. Microbiol.">
        <title>The Global Catalogue of Microorganisms (GCM) 10K type strain sequencing project: providing services to taxonomists for standard genome sequencing and annotation.</title>
        <authorList>
            <consortium name="The Broad Institute Genomics Platform"/>
            <consortium name="The Broad Institute Genome Sequencing Center for Infectious Disease"/>
            <person name="Wu L."/>
            <person name="Ma J."/>
        </authorList>
    </citation>
    <scope>NUCLEOTIDE SEQUENCE [LARGE SCALE GENOMIC DNA]</scope>
    <source>
        <strain evidence="6">CCM 7855</strain>
    </source>
</reference>
<dbReference type="PRINTS" id="PR00682">
    <property type="entry name" value="IPNSYNTHASE"/>
</dbReference>
<dbReference type="InterPro" id="IPR027443">
    <property type="entry name" value="IPNS-like_sf"/>
</dbReference>
<keyword evidence="3" id="KW-0408">Iron</keyword>
<dbReference type="PANTHER" id="PTHR47990">
    <property type="entry name" value="2-OXOGLUTARATE (2OG) AND FE(II)-DEPENDENT OXYGENASE SUPERFAMILY PROTEIN-RELATED"/>
    <property type="match status" value="1"/>
</dbReference>
<name>A0ABQ1U3Y7_9NOCA</name>
<keyword evidence="6" id="KW-1185">Reference proteome</keyword>
<keyword evidence="2" id="KW-0045">Antibiotic biosynthesis</keyword>
<dbReference type="Proteomes" id="UP000632454">
    <property type="component" value="Unassembled WGS sequence"/>
</dbReference>
<protein>
    <submittedName>
        <fullName evidence="5">2OG-Fe(II) oxygenase</fullName>
    </submittedName>
</protein>
<organism evidence="5 6">
    <name type="scientific">Williamsia phyllosphaerae</name>
    <dbReference type="NCBI Taxonomy" id="885042"/>
    <lineage>
        <taxon>Bacteria</taxon>
        <taxon>Bacillati</taxon>
        <taxon>Actinomycetota</taxon>
        <taxon>Actinomycetes</taxon>
        <taxon>Mycobacteriales</taxon>
        <taxon>Nocardiaceae</taxon>
        <taxon>Williamsia</taxon>
    </lineage>
</organism>
<comment type="pathway">
    <text evidence="1">Antibiotic biosynthesis.</text>
</comment>
<dbReference type="EMBL" id="BMCS01000001">
    <property type="protein sequence ID" value="GGF10352.1"/>
    <property type="molecule type" value="Genomic_DNA"/>
</dbReference>
<evidence type="ECO:0000313" key="5">
    <source>
        <dbReference type="EMBL" id="GGF10352.1"/>
    </source>
</evidence>
<evidence type="ECO:0000256" key="2">
    <source>
        <dbReference type="ARBA" id="ARBA00023194"/>
    </source>
</evidence>
<dbReference type="InterPro" id="IPR005123">
    <property type="entry name" value="Oxoglu/Fe-dep_dioxygenase_dom"/>
</dbReference>
<feature type="domain" description="Fe2OG dioxygenase" evidence="4">
    <location>
        <begin position="180"/>
        <end position="288"/>
    </location>
</feature>
<dbReference type="Pfam" id="PF03171">
    <property type="entry name" value="2OG-FeII_Oxy"/>
    <property type="match status" value="1"/>
</dbReference>
<dbReference type="InterPro" id="IPR026992">
    <property type="entry name" value="DIOX_N"/>
</dbReference>
<comment type="similarity">
    <text evidence="3">Belongs to the iron/ascorbate-dependent oxidoreductase family.</text>
</comment>
<keyword evidence="3" id="KW-0479">Metal-binding</keyword>
<dbReference type="PROSITE" id="PS51471">
    <property type="entry name" value="FE2OG_OXY"/>
    <property type="match status" value="1"/>
</dbReference>
<accession>A0ABQ1U3Y7</accession>
<sequence>MTETFRVPVIDIGPVVCGGSAVEIADVVTAVDEACRTVGFMQIRGHGIDDGVVDGLTLAMDGFFAQPLEVRKTYRVTGANRGYSPPKSESLSLSLGVEAATRMNDFFEAFNVGVEARSFTGLELSEDDYGINVWPDVEGFAEGVQTYFDAAARVARTLTTIFAAALGVAEDFFTGIADHSIDVLRMNNYALPEGTVTLDGELTGMGEHTDFGIVTVLWADQVAGLQVLGSDRRWHDVSPVDGALLANLGDLTARLTNDRWRSTLHRVKPPIVDGTIRRRRSAAFFHDGNPEAVIATLPDDLESADGMAYEPITVRDHIAAKLAGSRQGKSNAAAVREANRVLAAQDSSGPT</sequence>
<keyword evidence="3" id="KW-0560">Oxidoreductase</keyword>
<dbReference type="SUPFAM" id="SSF51197">
    <property type="entry name" value="Clavaminate synthase-like"/>
    <property type="match status" value="1"/>
</dbReference>
<evidence type="ECO:0000313" key="6">
    <source>
        <dbReference type="Proteomes" id="UP000632454"/>
    </source>
</evidence>
<dbReference type="Gene3D" id="2.60.120.330">
    <property type="entry name" value="B-lactam Antibiotic, Isopenicillin N Synthase, Chain"/>
    <property type="match status" value="1"/>
</dbReference>
<gene>
    <name evidence="5" type="ORF">GCM10007298_02850</name>
</gene>